<comment type="caution">
    <text evidence="4">The sequence shown here is derived from an EMBL/GenBank/DDBJ whole genome shotgun (WGS) entry which is preliminary data.</text>
</comment>
<accession>A0AAW8F3M8</accession>
<name>A0AAW8F3M8_9ACTN</name>
<keyword evidence="3" id="KW-0812">Transmembrane</keyword>
<feature type="region of interest" description="Disordered" evidence="2">
    <location>
        <begin position="240"/>
        <end position="289"/>
    </location>
</feature>
<feature type="transmembrane region" description="Helical" evidence="3">
    <location>
        <begin position="112"/>
        <end position="132"/>
    </location>
</feature>
<feature type="coiled-coil region" evidence="1">
    <location>
        <begin position="144"/>
        <end position="195"/>
    </location>
</feature>
<feature type="transmembrane region" description="Helical" evidence="3">
    <location>
        <begin position="85"/>
        <end position="106"/>
    </location>
</feature>
<evidence type="ECO:0008006" key="6">
    <source>
        <dbReference type="Google" id="ProtNLM"/>
    </source>
</evidence>
<proteinExistence type="predicted"/>
<evidence type="ECO:0000313" key="5">
    <source>
        <dbReference type="Proteomes" id="UP001234216"/>
    </source>
</evidence>
<feature type="compositionally biased region" description="Basic and acidic residues" evidence="2">
    <location>
        <begin position="269"/>
        <end position="289"/>
    </location>
</feature>
<feature type="transmembrane region" description="Helical" evidence="3">
    <location>
        <begin position="20"/>
        <end position="39"/>
    </location>
</feature>
<evidence type="ECO:0000256" key="3">
    <source>
        <dbReference type="SAM" id="Phobius"/>
    </source>
</evidence>
<keyword evidence="3" id="KW-1133">Transmembrane helix</keyword>
<reference evidence="4" key="1">
    <citation type="submission" date="2023-07" db="EMBL/GenBank/DDBJ databases">
        <title>Comparative genomics of wheat-associated soil bacteria to identify genetic determinants of phenazine resistance.</title>
        <authorList>
            <person name="Mouncey N."/>
        </authorList>
    </citation>
    <scope>NUCLEOTIDE SEQUENCE</scope>
    <source>
        <strain evidence="4">V4I22</strain>
    </source>
</reference>
<organism evidence="4 5">
    <name type="scientific">Streptomyces canus</name>
    <dbReference type="NCBI Taxonomy" id="58343"/>
    <lineage>
        <taxon>Bacteria</taxon>
        <taxon>Bacillati</taxon>
        <taxon>Actinomycetota</taxon>
        <taxon>Actinomycetes</taxon>
        <taxon>Kitasatosporales</taxon>
        <taxon>Streptomycetaceae</taxon>
        <taxon>Streptomyces</taxon>
        <taxon>Streptomyces aurantiacus group</taxon>
    </lineage>
</organism>
<gene>
    <name evidence="4" type="ORF">QFZ22_000636</name>
</gene>
<evidence type="ECO:0000256" key="2">
    <source>
        <dbReference type="SAM" id="MobiDB-lite"/>
    </source>
</evidence>
<dbReference type="EMBL" id="JAUSZV010000004">
    <property type="protein sequence ID" value="MDQ0904651.1"/>
    <property type="molecule type" value="Genomic_DNA"/>
</dbReference>
<feature type="transmembrane region" description="Helical" evidence="3">
    <location>
        <begin position="51"/>
        <end position="73"/>
    </location>
</feature>
<protein>
    <recommendedName>
        <fullName evidence="6">DUF2637 domain-containing protein</fullName>
    </recommendedName>
</protein>
<evidence type="ECO:0000256" key="1">
    <source>
        <dbReference type="SAM" id="Coils"/>
    </source>
</evidence>
<keyword evidence="1" id="KW-0175">Coiled coil</keyword>
<dbReference type="Proteomes" id="UP001234216">
    <property type="component" value="Unassembled WGS sequence"/>
</dbReference>
<dbReference type="RefSeq" id="WP_306972225.1">
    <property type="nucleotide sequence ID" value="NZ_JAUSZV010000004.1"/>
</dbReference>
<sequence>MNAKNSQGSWRQWRPSQRGLVITVLGIVTLGVAILSMYVSYQILQPKFGSWAVPTVGALDALWVVMQATEILSGNNRARARRVQYAGLALTAINAAIPTTDLILNAHGHFDLAVILTPVAIIATKGAWWIALPSLGRKVSADTRTRIDVKRQQVADRLEEMEAEAADRIELLELATTLEERVAAAETKYRKSQLKIQQEMTQKLHAQAVSTAETVSGQALPAAVAAIRLPELGTWTPTAPALPVTADRDASSANHPALTGGRDASGTHASDRHAGQGDSEGDRHGGRDEERDAVTLAQLATVAGVPTPQPGEPLTDAQLDVVLRHLRYREDPPPSYRKAGEAYRKAGFVGSEERVRRAWGALLAKEEGDLSESEEEEDADA</sequence>
<keyword evidence="3" id="KW-0472">Membrane</keyword>
<evidence type="ECO:0000313" key="4">
    <source>
        <dbReference type="EMBL" id="MDQ0904651.1"/>
    </source>
</evidence>
<dbReference type="AlphaFoldDB" id="A0AAW8F3M8"/>